<organism evidence="1 2">
    <name type="scientific">Hymenobacter saemangeumensis</name>
    <dbReference type="NCBI Taxonomy" id="1084522"/>
    <lineage>
        <taxon>Bacteria</taxon>
        <taxon>Pseudomonadati</taxon>
        <taxon>Bacteroidota</taxon>
        <taxon>Cytophagia</taxon>
        <taxon>Cytophagales</taxon>
        <taxon>Hymenobacteraceae</taxon>
        <taxon>Hymenobacter</taxon>
    </lineage>
</organism>
<dbReference type="EMBL" id="BAABGZ010000015">
    <property type="protein sequence ID" value="GAA4354078.1"/>
    <property type="molecule type" value="Genomic_DNA"/>
</dbReference>
<dbReference type="RefSeq" id="WP_345235439.1">
    <property type="nucleotide sequence ID" value="NZ_BAABGZ010000015.1"/>
</dbReference>
<evidence type="ECO:0000313" key="2">
    <source>
        <dbReference type="Proteomes" id="UP001501153"/>
    </source>
</evidence>
<reference evidence="2" key="1">
    <citation type="journal article" date="2019" name="Int. J. Syst. Evol. Microbiol.">
        <title>The Global Catalogue of Microorganisms (GCM) 10K type strain sequencing project: providing services to taxonomists for standard genome sequencing and annotation.</title>
        <authorList>
            <consortium name="The Broad Institute Genomics Platform"/>
            <consortium name="The Broad Institute Genome Sequencing Center for Infectious Disease"/>
            <person name="Wu L."/>
            <person name="Ma J."/>
        </authorList>
    </citation>
    <scope>NUCLEOTIDE SEQUENCE [LARGE SCALE GENOMIC DNA]</scope>
    <source>
        <strain evidence="2">JCM 17923</strain>
    </source>
</reference>
<proteinExistence type="predicted"/>
<name>A0ABP8I983_9BACT</name>
<sequence>MTPLPPPTPFRVLDHSTLFAADQVWHTDDGRVESCYGAWEFAHVAGVLAPVPSQFTTVDGPTCALLWKDEHLHIRAEFTQVLAAWRRYRRLHGSPGNGAPLLRLHAN</sequence>
<evidence type="ECO:0000313" key="1">
    <source>
        <dbReference type="EMBL" id="GAA4354078.1"/>
    </source>
</evidence>
<keyword evidence="2" id="KW-1185">Reference proteome</keyword>
<accession>A0ABP8I983</accession>
<gene>
    <name evidence="1" type="ORF">GCM10023185_15390</name>
</gene>
<dbReference type="Proteomes" id="UP001501153">
    <property type="component" value="Unassembled WGS sequence"/>
</dbReference>
<comment type="caution">
    <text evidence="1">The sequence shown here is derived from an EMBL/GenBank/DDBJ whole genome shotgun (WGS) entry which is preliminary data.</text>
</comment>
<protein>
    <submittedName>
        <fullName evidence="1">Uncharacterized protein</fullName>
    </submittedName>
</protein>